<evidence type="ECO:0000313" key="3">
    <source>
        <dbReference type="EMBL" id="SFL20578.1"/>
    </source>
</evidence>
<dbReference type="Pfam" id="PF13302">
    <property type="entry name" value="Acetyltransf_3"/>
    <property type="match status" value="1"/>
</dbReference>
<dbReference type="Proteomes" id="UP000504756">
    <property type="component" value="Unassembled WGS sequence"/>
</dbReference>
<dbReference type="PANTHER" id="PTHR43792">
    <property type="entry name" value="GNAT FAMILY, PUTATIVE (AFU_ORTHOLOGUE AFUA_3G00765)-RELATED-RELATED"/>
    <property type="match status" value="1"/>
</dbReference>
<dbReference type="RefSeq" id="WP_019299819.1">
    <property type="nucleotide sequence ID" value="NZ_BLXU01000003.1"/>
</dbReference>
<gene>
    <name evidence="2" type="primary">yhjG</name>
    <name evidence="2" type="ORF">ikelab_06830</name>
    <name evidence="3" type="ORF">SAMN05216438_102167</name>
</gene>
<evidence type="ECO:0000313" key="4">
    <source>
        <dbReference type="Proteomes" id="UP000181969"/>
    </source>
</evidence>
<keyword evidence="3" id="KW-0808">Transferase</keyword>
<dbReference type="EMBL" id="FOTJ01000002">
    <property type="protein sequence ID" value="SFL20578.1"/>
    <property type="molecule type" value="Genomic_DNA"/>
</dbReference>
<dbReference type="EMBL" id="BLXU01000003">
    <property type="protein sequence ID" value="GFO51408.1"/>
    <property type="molecule type" value="Genomic_DNA"/>
</dbReference>
<dbReference type="PROSITE" id="PS51186">
    <property type="entry name" value="GNAT"/>
    <property type="match status" value="1"/>
</dbReference>
<proteinExistence type="predicted"/>
<evidence type="ECO:0000313" key="5">
    <source>
        <dbReference type="Proteomes" id="UP000504756"/>
    </source>
</evidence>
<evidence type="ECO:0000313" key="2">
    <source>
        <dbReference type="EMBL" id="GFO51408.1"/>
    </source>
</evidence>
<reference evidence="3 4" key="1">
    <citation type="submission" date="2016-10" db="EMBL/GenBank/DDBJ databases">
        <authorList>
            <person name="de Groot N.N."/>
        </authorList>
    </citation>
    <scope>NUCLEOTIDE SEQUENCE [LARGE SCALE GENOMIC DNA]</scope>
    <source>
        <strain evidence="3 4">M79</strain>
    </source>
</reference>
<reference evidence="2 5" key="2">
    <citation type="submission" date="2020-06" db="EMBL/GenBank/DDBJ databases">
        <title>Draft genome sequence of Lactic acid bacteria from Okinawan-style tofu.</title>
        <authorList>
            <person name="Takara I."/>
            <person name="Ikematsu S."/>
        </authorList>
    </citation>
    <scope>NUCLEOTIDE SEQUENCE [LARGE SCALE GENOMIC DNA]</scope>
    <source>
        <strain evidence="5">lg38</strain>
        <strain evidence="2">Lg38</strain>
    </source>
</reference>
<evidence type="ECO:0000259" key="1">
    <source>
        <dbReference type="PROSITE" id="PS51186"/>
    </source>
</evidence>
<protein>
    <submittedName>
        <fullName evidence="2 3">N-acetyltransferase</fullName>
    </submittedName>
</protein>
<name>A0A1I4FRR7_9LACT</name>
<dbReference type="OrthoDB" id="9798081at2"/>
<sequence length="185" mass="21532">MNNKQVILALHQNFETERLFFRKVELADKEDLFEYASDPEVARYVSFPVHKDLAMTEESIVEYFIPQRLFCWAIVEKQSHKMIGTIDLRLDGDQAIFGWVLNRNFWGRGLMPEAAASLRDLAFNQLDVKIITAEHDAENPKSGRVMEKIGMRKTGQVYTYMAKEGRSVLCDYWALTKEEYLKAKN</sequence>
<accession>A0A1I4FRR7</accession>
<feature type="domain" description="N-acetyltransferase" evidence="1">
    <location>
        <begin position="19"/>
        <end position="178"/>
    </location>
</feature>
<dbReference type="GO" id="GO:0016747">
    <property type="term" value="F:acyltransferase activity, transferring groups other than amino-acyl groups"/>
    <property type="evidence" value="ECO:0007669"/>
    <property type="project" value="InterPro"/>
</dbReference>
<dbReference type="Gene3D" id="3.40.630.30">
    <property type="match status" value="1"/>
</dbReference>
<dbReference type="InterPro" id="IPR000182">
    <property type="entry name" value="GNAT_dom"/>
</dbReference>
<organism evidence="3 4">
    <name type="scientific">Lactococcus garvieae</name>
    <dbReference type="NCBI Taxonomy" id="1363"/>
    <lineage>
        <taxon>Bacteria</taxon>
        <taxon>Bacillati</taxon>
        <taxon>Bacillota</taxon>
        <taxon>Bacilli</taxon>
        <taxon>Lactobacillales</taxon>
        <taxon>Streptococcaceae</taxon>
        <taxon>Lactococcus</taxon>
    </lineage>
</organism>
<dbReference type="InterPro" id="IPR016181">
    <property type="entry name" value="Acyl_CoA_acyltransferase"/>
</dbReference>
<dbReference type="AlphaFoldDB" id="A0A1I4FRR7"/>
<dbReference type="Proteomes" id="UP000181969">
    <property type="component" value="Unassembled WGS sequence"/>
</dbReference>
<dbReference type="InterPro" id="IPR051531">
    <property type="entry name" value="N-acetyltransferase"/>
</dbReference>
<dbReference type="SUPFAM" id="SSF55729">
    <property type="entry name" value="Acyl-CoA N-acyltransferases (Nat)"/>
    <property type="match status" value="1"/>
</dbReference>